<evidence type="ECO:0000259" key="1">
    <source>
        <dbReference type="Pfam" id="PF25794"/>
    </source>
</evidence>
<feature type="domain" description="Sacsin/Nov" evidence="1">
    <location>
        <begin position="13"/>
        <end position="241"/>
    </location>
</feature>
<organism evidence="2 3">
    <name type="scientific">Choiromyces venosus 120613-1</name>
    <dbReference type="NCBI Taxonomy" id="1336337"/>
    <lineage>
        <taxon>Eukaryota</taxon>
        <taxon>Fungi</taxon>
        <taxon>Dikarya</taxon>
        <taxon>Ascomycota</taxon>
        <taxon>Pezizomycotina</taxon>
        <taxon>Pezizomycetes</taxon>
        <taxon>Pezizales</taxon>
        <taxon>Tuberaceae</taxon>
        <taxon>Choiromyces</taxon>
    </lineage>
</organism>
<dbReference type="InterPro" id="IPR058210">
    <property type="entry name" value="SACS/Nov_dom"/>
</dbReference>
<dbReference type="EMBL" id="ML120395">
    <property type="protein sequence ID" value="RPA98542.1"/>
    <property type="molecule type" value="Genomic_DNA"/>
</dbReference>
<reference evidence="2 3" key="1">
    <citation type="journal article" date="2018" name="Nat. Ecol. Evol.">
        <title>Pezizomycetes genomes reveal the molecular basis of ectomycorrhizal truffle lifestyle.</title>
        <authorList>
            <person name="Murat C."/>
            <person name="Payen T."/>
            <person name="Noel B."/>
            <person name="Kuo A."/>
            <person name="Morin E."/>
            <person name="Chen J."/>
            <person name="Kohler A."/>
            <person name="Krizsan K."/>
            <person name="Balestrini R."/>
            <person name="Da Silva C."/>
            <person name="Montanini B."/>
            <person name="Hainaut M."/>
            <person name="Levati E."/>
            <person name="Barry K.W."/>
            <person name="Belfiori B."/>
            <person name="Cichocki N."/>
            <person name="Clum A."/>
            <person name="Dockter R.B."/>
            <person name="Fauchery L."/>
            <person name="Guy J."/>
            <person name="Iotti M."/>
            <person name="Le Tacon F."/>
            <person name="Lindquist E.A."/>
            <person name="Lipzen A."/>
            <person name="Malagnac F."/>
            <person name="Mello A."/>
            <person name="Molinier V."/>
            <person name="Miyauchi S."/>
            <person name="Poulain J."/>
            <person name="Riccioni C."/>
            <person name="Rubini A."/>
            <person name="Sitrit Y."/>
            <person name="Splivallo R."/>
            <person name="Traeger S."/>
            <person name="Wang M."/>
            <person name="Zifcakova L."/>
            <person name="Wipf D."/>
            <person name="Zambonelli A."/>
            <person name="Paolocci F."/>
            <person name="Nowrousian M."/>
            <person name="Ottonello S."/>
            <person name="Baldrian P."/>
            <person name="Spatafora J.W."/>
            <person name="Henrissat B."/>
            <person name="Nagy L.G."/>
            <person name="Aury J.M."/>
            <person name="Wincker P."/>
            <person name="Grigoriev I.V."/>
            <person name="Bonfante P."/>
            <person name="Martin F.M."/>
        </authorList>
    </citation>
    <scope>NUCLEOTIDE SEQUENCE [LARGE SCALE GENOMIC DNA]</scope>
    <source>
        <strain evidence="2 3">120613-1</strain>
    </source>
</reference>
<gene>
    <name evidence="2" type="ORF">L873DRAFT_1687331</name>
</gene>
<dbReference type="InterPro" id="IPR052972">
    <property type="entry name" value="Sacsin_chaperone_reg"/>
</dbReference>
<dbReference type="PANTHER" id="PTHR15600:SF42">
    <property type="entry name" value="SACSIN"/>
    <property type="match status" value="1"/>
</dbReference>
<feature type="domain" description="Sacsin/Nov" evidence="1">
    <location>
        <begin position="1332"/>
        <end position="1434"/>
    </location>
</feature>
<dbReference type="SUPFAM" id="SSF55874">
    <property type="entry name" value="ATPase domain of HSP90 chaperone/DNA topoisomerase II/histidine kinase"/>
    <property type="match status" value="1"/>
</dbReference>
<dbReference type="STRING" id="1336337.A0A3N4JJV7"/>
<dbReference type="OrthoDB" id="1262810at2759"/>
<evidence type="ECO:0000313" key="2">
    <source>
        <dbReference type="EMBL" id="RPA98542.1"/>
    </source>
</evidence>
<evidence type="ECO:0000313" key="3">
    <source>
        <dbReference type="Proteomes" id="UP000276215"/>
    </source>
</evidence>
<dbReference type="GO" id="GO:0030544">
    <property type="term" value="F:Hsp70 protein binding"/>
    <property type="evidence" value="ECO:0007669"/>
    <property type="project" value="TreeGrafter"/>
</dbReference>
<accession>A0A3N4JJV7</accession>
<dbReference type="Pfam" id="PF25794">
    <property type="entry name" value="SACS"/>
    <property type="match status" value="2"/>
</dbReference>
<sequence>MPVAPIGNNGQDQSLTVLLRNIISEYPAGGGVLRELCQNADDAGADTIEFVLDTRQHPTENLLHEDLAEFQGISLLAYNNKRFAPKDFESLKRIGDSVKAKDLTSTGKFGRGFNSVYNWTDNPSILSGESLLLLDPHKTWSSKVGFPGGPLYDFVANSEETEIKNQLSAFGSILKSYNEEFEGTIIRLPLRDEAQAIRSEIVEDHMSTSRKDIEDVFQLFTNELVESLLFLRNLRSITLRIDDTIFAQAESTVPNETKNEIGENPVNEGYRQVFVEQSKDHYESDFMMEISILRSVEPCTPPSETTVKYAISHNLRKSAEDENLQKWARSHKLFPWIAIANPLDRTTDFNGRLFTTLPLPILTKHPAHIHGIFSITPDRSNLHSGGDTTMSTNSATRLGSQWNQWLLHECLPHAWVRNLEFMRSQNLSPGWDFWPAGKQGEWGQLWMGILGTVFKKVVEGGFELLPTVSGMVKPARDVAFTLDIPEDLHFSLRDAGARVVFPPADRRTEIGALGHKTMGLEYLSPSTGRYHLTTIKDSEALLHLDIEPRMVLLDYILSDGLVRDFKNCEAPLIPLSDGTFRGFEMPASQDDRIFIAENKIEETLFQKPPERIVKTSALSPKSRELLVARIAEIEKYTTIKAWTLEDAAQYCSSYEFSEITEAMPVVKIDKPGFNDFVELFWKWVTKKPRRGAGGSTLANVLKDLWLIPLGNQMFQRIGSTYEYPVLNVSADRGVGSFLRQAESELAKRFMPEIMYLCTGDKFPHATKTLQKLNIIKDYDDRTSLMKWLENTMKVFVEKLDYDRKKELIRHLVNLSRGCSASERSCMEQTVRKLPIFQEASNSSPSERPWISITNDNPNSLATYVGVEALPIILDTPQHIFIDTSHHELKELVSHLGLFKCPSRSEILEDHVVPRISETGTPNDERRMGFIKYALDHFQDLSVEARLALSSKEIIPVSTEKLRCPKDAVSGKDVNALYFEEEERHPIKSFDESYHQELVRLGMPGDITDQVILERINFYSSSRHSHTGSDIEKKVRFLFGRRNPPTQPLSKECMELCWIPAISLEGELGLFSTLQCRSRNFQDLCKYSMPIPKFYINSAWEKWLGWHSNISVEQMGKQLEGAKKNSDLPALARLVEYWCKIYSIGTWGSRVDAKLKLDSRKWIPGSSGEFFSVAEIFFSGAKNLPPHYDKVSKFLVGQNVKRFLSHIGVKQAPTFEQLKVLQDSIATTEPLSAPNLKVALYIVEQVAKRHKEKKDSISDFLAPDQDGVMRTFEELTASGSDLPMSLVNRPTLHPKISESTITKLGLPTVEHRILAALSDPGFEQDFSQIQSPTAVIRDTLQRYSVESTFSEYLANAEDSMDKEGKTATQVDWMIDHSTDYPMERLITPELGAVQGKALFCHNNGVFTDEDFKSIVNIGVGSKGQDFSKIGKYGKGALTM</sequence>
<keyword evidence="3" id="KW-1185">Reference proteome</keyword>
<dbReference type="PANTHER" id="PTHR15600">
    <property type="entry name" value="SACSIN"/>
    <property type="match status" value="1"/>
</dbReference>
<name>A0A3N4JJV7_9PEZI</name>
<proteinExistence type="predicted"/>
<dbReference type="Proteomes" id="UP000276215">
    <property type="component" value="Unassembled WGS sequence"/>
</dbReference>
<protein>
    <recommendedName>
        <fullName evidence="1">Sacsin/Nov domain-containing protein</fullName>
    </recommendedName>
</protein>
<dbReference type="NCBIfam" id="NF047352">
    <property type="entry name" value="P_loop_sacsin"/>
    <property type="match status" value="1"/>
</dbReference>
<dbReference type="InterPro" id="IPR036890">
    <property type="entry name" value="HATPase_C_sf"/>
</dbReference>